<gene>
    <name evidence="1" type="primary">165</name>
    <name evidence="1" type="ORF">SEA_STORMAGEDDON_165</name>
</gene>
<dbReference type="EMBL" id="MN586040">
    <property type="protein sequence ID" value="QGJ95025.1"/>
    <property type="molecule type" value="Genomic_DNA"/>
</dbReference>
<protein>
    <submittedName>
        <fullName evidence="1">Uncharacterized protein</fullName>
    </submittedName>
</protein>
<accession>A0A649VSP2</accession>
<proteinExistence type="predicted"/>
<reference evidence="1 2" key="1">
    <citation type="submission" date="2019-10" db="EMBL/GenBank/DDBJ databases">
        <authorList>
            <person name="Garlena R.A."/>
            <person name="Russell D.A."/>
            <person name="Pope W.H."/>
            <person name="Jacobs-Sera D."/>
            <person name="Hatfull G.F."/>
        </authorList>
    </citation>
    <scope>NUCLEOTIDE SEQUENCE [LARGE SCALE GENOMIC DNA]</scope>
</reference>
<dbReference type="RefSeq" id="YP_010059640.1">
    <property type="nucleotide sequence ID" value="NC_054726.1"/>
</dbReference>
<evidence type="ECO:0000313" key="2">
    <source>
        <dbReference type="Proteomes" id="UP000423065"/>
    </source>
</evidence>
<sequence>MSTRSVTGIWKPEGDPIGVGVYVHSDGYPEGRLPDLKKMITRDGPEKVVQTILSAKRGGWSYLDVEYANNYLGEDRAKLVPGYGLMFLDGDHEPKPLRHSEVIRTFWCEYAYYIDVETGDIHWYESSDPTEHVELFSDYVTEVKKVDS</sequence>
<dbReference type="GeneID" id="64766872"/>
<dbReference type="KEGG" id="vg:64766872"/>
<dbReference type="Proteomes" id="UP000423065">
    <property type="component" value="Segment"/>
</dbReference>
<evidence type="ECO:0000313" key="1">
    <source>
        <dbReference type="EMBL" id="QGJ95025.1"/>
    </source>
</evidence>
<organism evidence="1 2">
    <name type="scientific">Gordonia phage Stormageddon</name>
    <dbReference type="NCBI Taxonomy" id="2656541"/>
    <lineage>
        <taxon>Viruses</taxon>
        <taxon>Duplodnaviria</taxon>
        <taxon>Heunggongvirae</taxon>
        <taxon>Uroviricota</taxon>
        <taxon>Caudoviricetes</taxon>
        <taxon>Stormageddonvirus</taxon>
        <taxon>Stormageddonvirus Stormageddon</taxon>
    </lineage>
</organism>
<name>A0A649VSP2_9CAUD</name>
<keyword evidence="2" id="KW-1185">Reference proteome</keyword>